<feature type="compositionally biased region" description="Basic residues" evidence="3">
    <location>
        <begin position="16"/>
        <end position="29"/>
    </location>
</feature>
<feature type="domain" description="PIH1D1/2/3 CS-like" evidence="5">
    <location>
        <begin position="431"/>
        <end position="502"/>
    </location>
</feature>
<evidence type="ECO:0000259" key="5">
    <source>
        <dbReference type="Pfam" id="PF18201"/>
    </source>
</evidence>
<keyword evidence="7" id="KW-1185">Reference proteome</keyword>
<dbReference type="Proteomes" id="UP000694522">
    <property type="component" value="Unplaced"/>
</dbReference>
<dbReference type="Pfam" id="PF08190">
    <property type="entry name" value="PIH1"/>
    <property type="match status" value="1"/>
</dbReference>
<dbReference type="InterPro" id="IPR012981">
    <property type="entry name" value="PIH1_N"/>
</dbReference>
<dbReference type="GO" id="GO:0006364">
    <property type="term" value="P:rRNA processing"/>
    <property type="evidence" value="ECO:0007669"/>
    <property type="project" value="TreeGrafter"/>
</dbReference>
<dbReference type="Pfam" id="PF18201">
    <property type="entry name" value="PIH1_CS"/>
    <property type="match status" value="1"/>
</dbReference>
<dbReference type="GO" id="GO:0005737">
    <property type="term" value="C:cytoplasm"/>
    <property type="evidence" value="ECO:0007669"/>
    <property type="project" value="TreeGrafter"/>
</dbReference>
<dbReference type="Ensembl" id="ENSACOT00000003564.1">
    <property type="protein sequence ID" value="ENSACOP00000003439.1"/>
    <property type="gene ID" value="ENSACOG00000002412.1"/>
</dbReference>
<evidence type="ECO:0000256" key="2">
    <source>
        <dbReference type="ARBA" id="ARBA00040541"/>
    </source>
</evidence>
<dbReference type="GO" id="GO:1990904">
    <property type="term" value="C:ribonucleoprotein complex"/>
    <property type="evidence" value="ECO:0007669"/>
    <property type="project" value="TreeGrafter"/>
</dbReference>
<organism evidence="6 7">
    <name type="scientific">Amazona collaria</name>
    <name type="common">yellow-billed parrot</name>
    <dbReference type="NCBI Taxonomy" id="241587"/>
    <lineage>
        <taxon>Eukaryota</taxon>
        <taxon>Metazoa</taxon>
        <taxon>Chordata</taxon>
        <taxon>Craniata</taxon>
        <taxon>Vertebrata</taxon>
        <taxon>Euteleostomi</taxon>
        <taxon>Archelosauria</taxon>
        <taxon>Archosauria</taxon>
        <taxon>Dinosauria</taxon>
        <taxon>Saurischia</taxon>
        <taxon>Theropoda</taxon>
        <taxon>Coelurosauria</taxon>
        <taxon>Aves</taxon>
        <taxon>Neognathae</taxon>
        <taxon>Neoaves</taxon>
        <taxon>Telluraves</taxon>
        <taxon>Australaves</taxon>
        <taxon>Psittaciformes</taxon>
        <taxon>Psittacidae</taxon>
        <taxon>Amazona</taxon>
    </lineage>
</organism>
<evidence type="ECO:0000313" key="6">
    <source>
        <dbReference type="Ensembl" id="ENSACOP00000003439.1"/>
    </source>
</evidence>
<evidence type="ECO:0000259" key="4">
    <source>
        <dbReference type="Pfam" id="PF08190"/>
    </source>
</evidence>
<feature type="region of interest" description="Disordered" evidence="3">
    <location>
        <begin position="1"/>
        <end position="104"/>
    </location>
</feature>
<accession>A0A8B9F3R7</accession>
<feature type="region of interest" description="Disordered" evidence="3">
    <location>
        <begin position="119"/>
        <end position="178"/>
    </location>
</feature>
<name>A0A8B9F3R7_9PSIT</name>
<dbReference type="GO" id="GO:0097255">
    <property type="term" value="C:R2TP complex"/>
    <property type="evidence" value="ECO:0007669"/>
    <property type="project" value="TreeGrafter"/>
</dbReference>
<evidence type="ECO:0000313" key="7">
    <source>
        <dbReference type="Proteomes" id="UP000694522"/>
    </source>
</evidence>
<dbReference type="PANTHER" id="PTHR22997">
    <property type="entry name" value="PIH1 DOMAIN-CONTAINING PROTEIN 1"/>
    <property type="match status" value="1"/>
</dbReference>
<protein>
    <recommendedName>
        <fullName evidence="2">PIH1 domain-containing protein 2</fullName>
    </recommendedName>
</protein>
<sequence>MARAPALAPAEESRPQKRARGRAKRKTRRREGGQGAAEAGSPHRPRPYLVVRARVPDDVPQQHLPHRHPGHPLALHGPADAGPTGTPGPAHRGTPAAGPALGSRPDVVPAQCLLLAAHAGVPSRGEHGAQRSRSGSGGKRAASSSAAGKERPQGKRGRGAGTRGSSGRRGKATDPLSPALPAAVARRPEAAMAGAALARAAQLWSLLDEMAENEPQAYRRLLQQQRAEAELFCALPEPHLCLRARPAGGVGRPLFINVCSWKRVPAPKDPADPTPVSVGPLEEVSGEGDLYNVIDIAYNPDVLQRGQENPEKMEHLIHLTLKFVEERCNLTLSHLYTTESFKLKGSLEMMQQRLRGRQRPTPHLSQNTKKELTLDELLHTLEAEDCSSASVLLTEESVMQSKGHLIEEIASTEMPEKLRTPVYEMITVKDANKKPLKIELRIELPKVSSVSECDLRISKDDIVIEVPGKYKLQLDVPELVDEETTTAVFNKGKRILFITVLVAKPDP</sequence>
<dbReference type="GO" id="GO:0000492">
    <property type="term" value="P:box C/D snoRNP assembly"/>
    <property type="evidence" value="ECO:0007669"/>
    <property type="project" value="TreeGrafter"/>
</dbReference>
<proteinExistence type="inferred from homology"/>
<dbReference type="PANTHER" id="PTHR22997:SF6">
    <property type="entry name" value="PIH1 DOMAIN-CONTAINING PROTEIN 2"/>
    <property type="match status" value="1"/>
</dbReference>
<reference evidence="6" key="1">
    <citation type="submission" date="2025-08" db="UniProtKB">
        <authorList>
            <consortium name="Ensembl"/>
        </authorList>
    </citation>
    <scope>IDENTIFICATION</scope>
</reference>
<feature type="domain" description="PIH1 N-terminal" evidence="4">
    <location>
        <begin position="222"/>
        <end position="353"/>
    </location>
</feature>
<dbReference type="InterPro" id="IPR050734">
    <property type="entry name" value="PIH1/Kintoun_subfamily"/>
</dbReference>
<evidence type="ECO:0000256" key="3">
    <source>
        <dbReference type="SAM" id="MobiDB-lite"/>
    </source>
</evidence>
<dbReference type="AlphaFoldDB" id="A0A8B9F3R7"/>
<feature type="compositionally biased region" description="Low complexity" evidence="3">
    <location>
        <begin position="77"/>
        <end position="100"/>
    </location>
</feature>
<dbReference type="InterPro" id="IPR041442">
    <property type="entry name" value="PIH1D1/2/3_CS-like"/>
</dbReference>
<comment type="similarity">
    <text evidence="1">Belongs to the PIH1 family.</text>
</comment>
<reference evidence="6" key="2">
    <citation type="submission" date="2025-09" db="UniProtKB">
        <authorList>
            <consortium name="Ensembl"/>
        </authorList>
    </citation>
    <scope>IDENTIFICATION</scope>
</reference>
<evidence type="ECO:0000256" key="1">
    <source>
        <dbReference type="ARBA" id="ARBA00008511"/>
    </source>
</evidence>
<feature type="compositionally biased region" description="Low complexity" evidence="3">
    <location>
        <begin position="131"/>
        <end position="147"/>
    </location>
</feature>
<dbReference type="CDD" id="cd00298">
    <property type="entry name" value="ACD_sHsps_p23-like"/>
    <property type="match status" value="1"/>
</dbReference>